<feature type="transmembrane region" description="Helical" evidence="13">
    <location>
        <begin position="51"/>
        <end position="69"/>
    </location>
</feature>
<keyword evidence="3" id="KW-0813">Transport</keyword>
<dbReference type="SUPFAM" id="SSF81342">
    <property type="entry name" value="Transmembrane di-heme cytochromes"/>
    <property type="match status" value="1"/>
</dbReference>
<reference evidence="16" key="1">
    <citation type="submission" date="2011-01" db="EMBL/GenBank/DDBJ databases">
        <title>Complete sequence of chromosome of Rahnella sp. Y9602.</title>
        <authorList>
            <consortium name="US DOE Joint Genome Institute"/>
            <person name="Lucas S."/>
            <person name="Copeland A."/>
            <person name="Lapidus A."/>
            <person name="Cheng J.-F."/>
            <person name="Goodwin L."/>
            <person name="Pitluck S."/>
            <person name="Lu M."/>
            <person name="Detter J.C."/>
            <person name="Han C."/>
            <person name="Tapia R."/>
            <person name="Land M."/>
            <person name="Hauser L."/>
            <person name="Kyrpides N."/>
            <person name="Ivanova N."/>
            <person name="Ovchinnikova G."/>
            <person name="Pagani I."/>
            <person name="Sobecky P.A."/>
            <person name="Martinez R.J."/>
            <person name="Woyke T."/>
        </authorList>
    </citation>
    <scope>NUCLEOTIDE SEQUENCE [LARGE SCALE GENOMIC DNA]</scope>
    <source>
        <strain evidence="16">Y9602</strain>
    </source>
</reference>
<keyword evidence="10" id="KW-0408">Iron</keyword>
<keyword evidence="5" id="KW-0349">Heme</keyword>
<evidence type="ECO:0000256" key="2">
    <source>
        <dbReference type="ARBA" id="ARBA00004651"/>
    </source>
</evidence>
<evidence type="ECO:0000256" key="4">
    <source>
        <dbReference type="ARBA" id="ARBA00022475"/>
    </source>
</evidence>
<dbReference type="RefSeq" id="WP_013576265.1">
    <property type="nucleotide sequence ID" value="NC_015061.1"/>
</dbReference>
<dbReference type="Gene3D" id="1.20.950.20">
    <property type="entry name" value="Transmembrane di-heme cytochromes, Chain C"/>
    <property type="match status" value="1"/>
</dbReference>
<dbReference type="EMBL" id="CP002505">
    <property type="protein sequence ID" value="ADW74569.1"/>
    <property type="molecule type" value="Genomic_DNA"/>
</dbReference>
<comment type="subcellular location">
    <subcellularLocation>
        <location evidence="2">Cell membrane</location>
        <topology evidence="2">Multi-pass membrane protein</topology>
    </subcellularLocation>
</comment>
<dbReference type="InterPro" id="IPR052168">
    <property type="entry name" value="Cytochrome_b561_oxidase"/>
</dbReference>
<evidence type="ECO:0000256" key="3">
    <source>
        <dbReference type="ARBA" id="ARBA00022448"/>
    </source>
</evidence>
<dbReference type="HOGENOM" id="CLU_095321_4_1_6"/>
<evidence type="ECO:0000313" key="15">
    <source>
        <dbReference type="EMBL" id="ADW74569.1"/>
    </source>
</evidence>
<keyword evidence="6 13" id="KW-0812">Transmembrane</keyword>
<dbReference type="eggNOG" id="COG3038">
    <property type="taxonomic scope" value="Bacteria"/>
</dbReference>
<dbReference type="GeneID" id="95416452"/>
<dbReference type="KEGG" id="rah:Rahaq_2975"/>
<dbReference type="InterPro" id="IPR011577">
    <property type="entry name" value="Cyt_b561_bac/Ni-Hgenase"/>
</dbReference>
<feature type="domain" description="Cytochrome b561 bacterial/Ni-hydrogenase" evidence="14">
    <location>
        <begin position="10"/>
        <end position="180"/>
    </location>
</feature>
<evidence type="ECO:0000256" key="11">
    <source>
        <dbReference type="ARBA" id="ARBA00023136"/>
    </source>
</evidence>
<comment type="similarity">
    <text evidence="12">Belongs to the cytochrome b561 family.</text>
</comment>
<evidence type="ECO:0000256" key="1">
    <source>
        <dbReference type="ARBA" id="ARBA00001970"/>
    </source>
</evidence>
<dbReference type="PANTHER" id="PTHR30529">
    <property type="entry name" value="CYTOCHROME B561"/>
    <property type="match status" value="1"/>
</dbReference>
<dbReference type="InterPro" id="IPR016174">
    <property type="entry name" value="Di-haem_cyt_TM"/>
</dbReference>
<dbReference type="GO" id="GO:0009055">
    <property type="term" value="F:electron transfer activity"/>
    <property type="evidence" value="ECO:0007669"/>
    <property type="project" value="InterPro"/>
</dbReference>
<dbReference type="GO" id="GO:0046872">
    <property type="term" value="F:metal ion binding"/>
    <property type="evidence" value="ECO:0007669"/>
    <property type="project" value="UniProtKB-KW"/>
</dbReference>
<keyword evidence="9 13" id="KW-1133">Transmembrane helix</keyword>
<protein>
    <submittedName>
        <fullName evidence="15">Cytochrome b561</fullName>
    </submittedName>
</protein>
<keyword evidence="7" id="KW-0479">Metal-binding</keyword>
<evidence type="ECO:0000256" key="9">
    <source>
        <dbReference type="ARBA" id="ARBA00022989"/>
    </source>
</evidence>
<evidence type="ECO:0000259" key="14">
    <source>
        <dbReference type="Pfam" id="PF01292"/>
    </source>
</evidence>
<evidence type="ECO:0000313" key="16">
    <source>
        <dbReference type="Proteomes" id="UP000007257"/>
    </source>
</evidence>
<keyword evidence="4" id="KW-1003">Cell membrane</keyword>
<feature type="transmembrane region" description="Helical" evidence="13">
    <location>
        <begin position="12"/>
        <end position="36"/>
    </location>
</feature>
<feature type="transmembrane region" description="Helical" evidence="13">
    <location>
        <begin position="144"/>
        <end position="164"/>
    </location>
</feature>
<evidence type="ECO:0000256" key="6">
    <source>
        <dbReference type="ARBA" id="ARBA00022692"/>
    </source>
</evidence>
<dbReference type="AlphaFoldDB" id="A0A0H3FCG1"/>
<sequence length="181" mass="20269">MLWKNTPARFGHISVLIHWLIAVAVYGLFALGLWMVGLGYYDTWYHRAPEIHKSIGILIFAAMVFRLAWRFISPPPKPLASYSVKTRIGAWLAHVLLFIGLFGILISGYLISTAEGQPVSVFGWFEIPATLSGLEQQADIAGTLHLWMAWGIVIISGFHALAALKHHFIDRDSTLTRMLGR</sequence>
<proteinExistence type="inferred from homology"/>
<name>A0A0H3FCG1_RAHSY</name>
<evidence type="ECO:0000256" key="7">
    <source>
        <dbReference type="ARBA" id="ARBA00022723"/>
    </source>
</evidence>
<evidence type="ECO:0000256" key="13">
    <source>
        <dbReference type="SAM" id="Phobius"/>
    </source>
</evidence>
<accession>A0A0H3FCG1</accession>
<reference evidence="15 16" key="2">
    <citation type="journal article" date="2012" name="J. Bacteriol.">
        <title>Complete Genome Sequence of Rahnella sp. Strain Y9602, a Gammaproteobacterium Isolate from Metal- and Radionuclide-Contaminated Soil.</title>
        <authorList>
            <person name="Martinez R.J."/>
            <person name="Bruce D."/>
            <person name="Detter C."/>
            <person name="Goodwin L.A."/>
            <person name="Han J."/>
            <person name="Han C.S."/>
            <person name="Held B."/>
            <person name="Land M.L."/>
            <person name="Mikhailova N."/>
            <person name="Nolan M."/>
            <person name="Pennacchio L."/>
            <person name="Pitluck S."/>
            <person name="Tapia R."/>
            <person name="Woyke T."/>
            <person name="Sobecky P.A."/>
        </authorList>
    </citation>
    <scope>NUCLEOTIDE SEQUENCE [LARGE SCALE GENOMIC DNA]</scope>
    <source>
        <strain evidence="15 16">Y9602</strain>
    </source>
</reference>
<feature type="transmembrane region" description="Helical" evidence="13">
    <location>
        <begin position="90"/>
        <end position="111"/>
    </location>
</feature>
<comment type="cofactor">
    <cofactor evidence="1">
        <name>heme b</name>
        <dbReference type="ChEBI" id="CHEBI:60344"/>
    </cofactor>
</comment>
<dbReference type="GO" id="GO:0005886">
    <property type="term" value="C:plasma membrane"/>
    <property type="evidence" value="ECO:0007669"/>
    <property type="project" value="UniProtKB-SubCell"/>
</dbReference>
<organism evidence="15 16">
    <name type="scientific">Rahnella sp. (strain Y9602)</name>
    <dbReference type="NCBI Taxonomy" id="2703885"/>
    <lineage>
        <taxon>Bacteria</taxon>
        <taxon>Pseudomonadati</taxon>
        <taxon>Pseudomonadota</taxon>
        <taxon>Gammaproteobacteria</taxon>
        <taxon>Enterobacterales</taxon>
        <taxon>Yersiniaceae</taxon>
        <taxon>Rahnella</taxon>
    </lineage>
</organism>
<dbReference type="GO" id="GO:0020037">
    <property type="term" value="F:heme binding"/>
    <property type="evidence" value="ECO:0007669"/>
    <property type="project" value="TreeGrafter"/>
</dbReference>
<evidence type="ECO:0000256" key="8">
    <source>
        <dbReference type="ARBA" id="ARBA00022982"/>
    </source>
</evidence>
<evidence type="ECO:0000256" key="5">
    <source>
        <dbReference type="ARBA" id="ARBA00022617"/>
    </source>
</evidence>
<evidence type="ECO:0000256" key="10">
    <source>
        <dbReference type="ARBA" id="ARBA00023004"/>
    </source>
</evidence>
<dbReference type="Proteomes" id="UP000007257">
    <property type="component" value="Chromosome"/>
</dbReference>
<dbReference type="Pfam" id="PF01292">
    <property type="entry name" value="Ni_hydr_CYTB"/>
    <property type="match status" value="1"/>
</dbReference>
<keyword evidence="8" id="KW-0249">Electron transport</keyword>
<gene>
    <name evidence="15" type="ordered locus">Rahaq_2975</name>
</gene>
<evidence type="ECO:0000256" key="12">
    <source>
        <dbReference type="ARBA" id="ARBA00037975"/>
    </source>
</evidence>
<keyword evidence="11 13" id="KW-0472">Membrane</keyword>
<dbReference type="OrthoDB" id="9793784at2"/>
<dbReference type="GO" id="GO:0022904">
    <property type="term" value="P:respiratory electron transport chain"/>
    <property type="evidence" value="ECO:0007669"/>
    <property type="project" value="InterPro"/>
</dbReference>
<dbReference type="PANTHER" id="PTHR30529:SF1">
    <property type="entry name" value="CYTOCHROME B561 HOMOLOG 2"/>
    <property type="match status" value="1"/>
</dbReference>